<feature type="compositionally biased region" description="Low complexity" evidence="17">
    <location>
        <begin position="63"/>
        <end position="72"/>
    </location>
</feature>
<evidence type="ECO:0000256" key="15">
    <source>
        <dbReference type="PROSITE-ProRule" id="PRU10144"/>
    </source>
</evidence>
<feature type="region of interest" description="Disordered" evidence="17">
    <location>
        <begin position="59"/>
        <end position="109"/>
    </location>
</feature>
<dbReference type="PROSITE" id="PS52016">
    <property type="entry name" value="TONB_DEPENDENT_REC_3"/>
    <property type="match status" value="1"/>
</dbReference>
<evidence type="ECO:0000256" key="8">
    <source>
        <dbReference type="ARBA" id="ARBA00023004"/>
    </source>
</evidence>
<evidence type="ECO:0000256" key="11">
    <source>
        <dbReference type="ARBA" id="ARBA00023136"/>
    </source>
</evidence>
<keyword evidence="8" id="KW-0408">Iron</keyword>
<dbReference type="InterPro" id="IPR012910">
    <property type="entry name" value="Plug_dom"/>
</dbReference>
<keyword evidence="13 14" id="KW-0998">Cell outer membrane</keyword>
<evidence type="ECO:0000256" key="2">
    <source>
        <dbReference type="ARBA" id="ARBA00009810"/>
    </source>
</evidence>
<evidence type="ECO:0000256" key="4">
    <source>
        <dbReference type="ARBA" id="ARBA00022452"/>
    </source>
</evidence>
<feature type="compositionally biased region" description="Low complexity" evidence="17">
    <location>
        <begin position="82"/>
        <end position="103"/>
    </location>
</feature>
<gene>
    <name evidence="20" type="ORF">B1812_12310</name>
</gene>
<evidence type="ECO:0000256" key="5">
    <source>
        <dbReference type="ARBA" id="ARBA00022496"/>
    </source>
</evidence>
<feature type="domain" description="TonB-dependent receptor-like beta-barrel" evidence="18">
    <location>
        <begin position="315"/>
        <end position="799"/>
    </location>
</feature>
<evidence type="ECO:0000256" key="12">
    <source>
        <dbReference type="ARBA" id="ARBA00023170"/>
    </source>
</evidence>
<dbReference type="RefSeq" id="WP_085771846.1">
    <property type="nucleotide sequence ID" value="NZ_AP027149.1"/>
</dbReference>
<evidence type="ECO:0008006" key="22">
    <source>
        <dbReference type="Google" id="ProtNLM"/>
    </source>
</evidence>
<keyword evidence="9" id="KW-0406">Ion transport</keyword>
<dbReference type="InterPro" id="IPR037066">
    <property type="entry name" value="Plug_dom_sf"/>
</dbReference>
<dbReference type="NCBIfam" id="TIGR01783">
    <property type="entry name" value="TonB-siderophor"/>
    <property type="match status" value="1"/>
</dbReference>
<keyword evidence="7" id="KW-0732">Signal</keyword>
<evidence type="ECO:0000256" key="17">
    <source>
        <dbReference type="SAM" id="MobiDB-lite"/>
    </source>
</evidence>
<keyword evidence="10 16" id="KW-0798">TonB box</keyword>
<dbReference type="AlphaFoldDB" id="A0A1W6MW55"/>
<dbReference type="PANTHER" id="PTHR32552:SF68">
    <property type="entry name" value="FERRICHROME OUTER MEMBRANE TRANSPORTER_PHAGE RECEPTOR"/>
    <property type="match status" value="1"/>
</dbReference>
<dbReference type="KEGG" id="mbry:B1812_12310"/>
<evidence type="ECO:0000256" key="14">
    <source>
        <dbReference type="PROSITE-ProRule" id="PRU01360"/>
    </source>
</evidence>
<evidence type="ECO:0000256" key="1">
    <source>
        <dbReference type="ARBA" id="ARBA00004571"/>
    </source>
</evidence>
<dbReference type="OrthoDB" id="9760333at2"/>
<dbReference type="InterPro" id="IPR000531">
    <property type="entry name" value="Beta-barrel_TonB"/>
</dbReference>
<dbReference type="SUPFAM" id="SSF56935">
    <property type="entry name" value="Porins"/>
    <property type="match status" value="1"/>
</dbReference>
<keyword evidence="6 14" id="KW-0812">Transmembrane</keyword>
<evidence type="ECO:0000256" key="10">
    <source>
        <dbReference type="ARBA" id="ARBA00023077"/>
    </source>
</evidence>
<dbReference type="PROSITE" id="PS01156">
    <property type="entry name" value="TONB_DEPENDENT_REC_2"/>
    <property type="match status" value="1"/>
</dbReference>
<feature type="domain" description="TonB-dependent receptor plug" evidence="19">
    <location>
        <begin position="136"/>
        <end position="232"/>
    </location>
</feature>
<evidence type="ECO:0000256" key="3">
    <source>
        <dbReference type="ARBA" id="ARBA00022448"/>
    </source>
</evidence>
<evidence type="ECO:0000256" key="16">
    <source>
        <dbReference type="RuleBase" id="RU003357"/>
    </source>
</evidence>
<keyword evidence="11 14" id="KW-0472">Membrane</keyword>
<protein>
    <recommendedName>
        <fullName evidence="22">TonB-dependent siderophore receptor</fullName>
    </recommendedName>
</protein>
<keyword evidence="5" id="KW-0410">Iron transport</keyword>
<evidence type="ECO:0000259" key="19">
    <source>
        <dbReference type="Pfam" id="PF07715"/>
    </source>
</evidence>
<dbReference type="InterPro" id="IPR039426">
    <property type="entry name" value="TonB-dep_rcpt-like"/>
</dbReference>
<dbReference type="GO" id="GO:0015344">
    <property type="term" value="F:siderophore uptake transmembrane transporter activity"/>
    <property type="evidence" value="ECO:0007669"/>
    <property type="project" value="TreeGrafter"/>
</dbReference>
<organism evidence="20 21">
    <name type="scientific">Methylocystis bryophila</name>
    <dbReference type="NCBI Taxonomy" id="655015"/>
    <lineage>
        <taxon>Bacteria</taxon>
        <taxon>Pseudomonadati</taxon>
        <taxon>Pseudomonadota</taxon>
        <taxon>Alphaproteobacteria</taxon>
        <taxon>Hyphomicrobiales</taxon>
        <taxon>Methylocystaceae</taxon>
        <taxon>Methylocystis</taxon>
    </lineage>
</organism>
<comment type="similarity">
    <text evidence="2 14 16">Belongs to the TonB-dependent receptor family.</text>
</comment>
<dbReference type="InterPro" id="IPR010105">
    <property type="entry name" value="TonB_sidphr_rcpt"/>
</dbReference>
<evidence type="ECO:0000313" key="21">
    <source>
        <dbReference type="Proteomes" id="UP000193978"/>
    </source>
</evidence>
<feature type="short sequence motif" description="TonB C-terminal box" evidence="15">
    <location>
        <begin position="813"/>
        <end position="830"/>
    </location>
</feature>
<dbReference type="Gene3D" id="2.170.130.10">
    <property type="entry name" value="TonB-dependent receptor, plug domain"/>
    <property type="match status" value="1"/>
</dbReference>
<dbReference type="GO" id="GO:0009279">
    <property type="term" value="C:cell outer membrane"/>
    <property type="evidence" value="ECO:0007669"/>
    <property type="project" value="UniProtKB-SubCell"/>
</dbReference>
<proteinExistence type="inferred from homology"/>
<dbReference type="Gene3D" id="2.40.170.20">
    <property type="entry name" value="TonB-dependent receptor, beta-barrel domain"/>
    <property type="match status" value="1"/>
</dbReference>
<dbReference type="FunFam" id="2.170.130.10:FF:000001">
    <property type="entry name" value="Catecholate siderophore TonB-dependent receptor"/>
    <property type="match status" value="1"/>
</dbReference>
<sequence length="830" mass="89964">MTAGEQQNGAGGPRRDRAAPSLGKRLLLGGSLCVLALASDAALAQLALPDIHISKPKAKHVAARPAAPRQVAGSHGGRPDSTPRAATNPVPAPTAAANTGPTPFLAPGQQVGRGPSGVVGYSASGTSTATKTNTPIMDIPQSITIVTQQQLRDRDSVTLQEAVSYVPGVTVAGGEGNSDQVVIRGQTTTADFYKDGVRDDAEYLRDLYNIEAVEVLKGPSALTFGRGGAGGIVNRVTKKADGESIQELNLSGGSFGQKRVTMDWGGAVTEHFAARLNGMYEQSYGYRNFFGLERYGISPTFTWKQDENTLVWLTYEHYRDHRTADRGVNSTGLWSVFPGLPTDLMTNYAPGYPSPVPSWFFYGDANPSAAQVNYSKVDVNSVDLAGEHKTDFGLEIRDHILFANYQKRYQNTFTDEPVLLYEGGVNGITGYRHNTPRQNIINQLDFVYRFETTPEVKHTVAFGGEVGHQSSKSDRDFACFNFDCGTTEVDTFYLTPTIYNPVNYGNVAERRRSDLLTASGYVQDQIAITQYLDVIAGVRYDRFDLKFIGNDYANPNLAASGDMDEGSATIDGYIRTINNEWSPRVGVVVKPNPQLSLYGVYSRSFLPPSGDQFVLITPNLAALSPQGIENYEIGFKAEPQPNLFFTGALYLLNRSNQPLAVNSVNFVAGNTKTRGGEIGVVGQMTDKWRVSLGYAHQIGLITAIDGGAPYPNNPLQTDVGHKTPNVPLDTFSWWNKYDLSSFFDAGPGVLGVGLGLIYNAKFFPEIDNAIIVPGYARVDGALYVKLSEKVSAQLNVENLAGAHYYVAASADNNIMPGSPRRAIVTLRAKF</sequence>
<dbReference type="Proteomes" id="UP000193978">
    <property type="component" value="Chromosome"/>
</dbReference>
<keyword evidence="12" id="KW-0675">Receptor</keyword>
<dbReference type="GO" id="GO:0015891">
    <property type="term" value="P:siderophore transport"/>
    <property type="evidence" value="ECO:0007669"/>
    <property type="project" value="InterPro"/>
</dbReference>
<dbReference type="InterPro" id="IPR036942">
    <property type="entry name" value="Beta-barrel_TonB_sf"/>
</dbReference>
<dbReference type="Pfam" id="PF07715">
    <property type="entry name" value="Plug"/>
    <property type="match status" value="1"/>
</dbReference>
<evidence type="ECO:0000256" key="7">
    <source>
        <dbReference type="ARBA" id="ARBA00022729"/>
    </source>
</evidence>
<evidence type="ECO:0000256" key="6">
    <source>
        <dbReference type="ARBA" id="ARBA00022692"/>
    </source>
</evidence>
<keyword evidence="4 14" id="KW-1134">Transmembrane beta strand</keyword>
<keyword evidence="3 14" id="KW-0813">Transport</keyword>
<evidence type="ECO:0000256" key="9">
    <source>
        <dbReference type="ARBA" id="ARBA00023065"/>
    </source>
</evidence>
<dbReference type="InterPro" id="IPR010917">
    <property type="entry name" value="TonB_rcpt_CS"/>
</dbReference>
<evidence type="ECO:0000313" key="20">
    <source>
        <dbReference type="EMBL" id="ARN81729.1"/>
    </source>
</evidence>
<evidence type="ECO:0000256" key="13">
    <source>
        <dbReference type="ARBA" id="ARBA00023237"/>
    </source>
</evidence>
<dbReference type="GO" id="GO:0038023">
    <property type="term" value="F:signaling receptor activity"/>
    <property type="evidence" value="ECO:0007669"/>
    <property type="project" value="InterPro"/>
</dbReference>
<reference evidence="20 21" key="1">
    <citation type="submission" date="2017-02" db="EMBL/GenBank/DDBJ databases">
        <authorList>
            <person name="Peterson S.W."/>
        </authorList>
    </citation>
    <scope>NUCLEOTIDE SEQUENCE [LARGE SCALE GENOMIC DNA]</scope>
    <source>
        <strain evidence="20 21">S285</strain>
    </source>
</reference>
<name>A0A1W6MW55_9HYPH</name>
<dbReference type="STRING" id="655015.B1812_12310"/>
<keyword evidence="21" id="KW-1185">Reference proteome</keyword>
<dbReference type="PANTHER" id="PTHR32552">
    <property type="entry name" value="FERRICHROME IRON RECEPTOR-RELATED"/>
    <property type="match status" value="1"/>
</dbReference>
<accession>A0A1W6MW55</accession>
<evidence type="ECO:0000259" key="18">
    <source>
        <dbReference type="Pfam" id="PF00593"/>
    </source>
</evidence>
<dbReference type="CDD" id="cd01347">
    <property type="entry name" value="ligand_gated_channel"/>
    <property type="match status" value="1"/>
</dbReference>
<dbReference type="Pfam" id="PF00593">
    <property type="entry name" value="TonB_dep_Rec_b-barrel"/>
    <property type="match status" value="1"/>
</dbReference>
<comment type="subcellular location">
    <subcellularLocation>
        <location evidence="1 14">Cell outer membrane</location>
        <topology evidence="1 14">Multi-pass membrane protein</topology>
    </subcellularLocation>
</comment>
<dbReference type="EMBL" id="CP019948">
    <property type="protein sequence ID" value="ARN81729.1"/>
    <property type="molecule type" value="Genomic_DNA"/>
</dbReference>